<organism evidence="9 10">
    <name type="scientific">Aristolochia fimbriata</name>
    <name type="common">White veined hardy Dutchman's pipe vine</name>
    <dbReference type="NCBI Taxonomy" id="158543"/>
    <lineage>
        <taxon>Eukaryota</taxon>
        <taxon>Viridiplantae</taxon>
        <taxon>Streptophyta</taxon>
        <taxon>Embryophyta</taxon>
        <taxon>Tracheophyta</taxon>
        <taxon>Spermatophyta</taxon>
        <taxon>Magnoliopsida</taxon>
        <taxon>Magnoliidae</taxon>
        <taxon>Piperales</taxon>
        <taxon>Aristolochiaceae</taxon>
        <taxon>Aristolochia</taxon>
    </lineage>
</organism>
<dbReference type="SUPFAM" id="SSF50685">
    <property type="entry name" value="Barwin-like endoglucanases"/>
    <property type="match status" value="1"/>
</dbReference>
<evidence type="ECO:0000259" key="8">
    <source>
        <dbReference type="PROSITE" id="PS50843"/>
    </source>
</evidence>
<feature type="domain" description="Expansin-like EG45" evidence="7">
    <location>
        <begin position="44"/>
        <end position="148"/>
    </location>
</feature>
<feature type="chain" id="PRO_5043108307" description="Expansin" evidence="6">
    <location>
        <begin position="23"/>
        <end position="240"/>
    </location>
</feature>
<comment type="caution">
    <text evidence="9">The sequence shown here is derived from an EMBL/GenBank/DDBJ whole genome shotgun (WGS) entry which is preliminary data.</text>
</comment>
<dbReference type="Gene3D" id="2.40.40.10">
    <property type="entry name" value="RlpA-like domain"/>
    <property type="match status" value="1"/>
</dbReference>
<dbReference type="SMART" id="SM00837">
    <property type="entry name" value="DPBB_1"/>
    <property type="match status" value="1"/>
</dbReference>
<dbReference type="CDD" id="cd22274">
    <property type="entry name" value="DPBB_EXPA_N"/>
    <property type="match status" value="1"/>
</dbReference>
<proteinExistence type="inferred from homology"/>
<sequence length="240" mass="25520">MAAAGCTLTIAVMALFFVGVFGEEGWSSATATFYGDSNGEGTYGGACGYEDIAKQVYGVETTALSTPLFNDGLGCGACFEIQCYNTPQWCLPGSIRVTATNLCPPGGICSPPNKNFDLTQPVFAKIAKKEAGNINVQYRRVSCAKAGGIKFVLKGNPNFLLVLIYNVGGAGDISSVRIKGSNTNWTPMTHNWGANWNVNAELVGQSLSFQVTTSDGRSVQSDNVAPSNWQFGQTYEGKQF</sequence>
<dbReference type="Pfam" id="PF01357">
    <property type="entry name" value="Expansin_C"/>
    <property type="match status" value="1"/>
</dbReference>
<dbReference type="AlphaFoldDB" id="A0AAV7E973"/>
<dbReference type="InterPro" id="IPR036749">
    <property type="entry name" value="Expansin_CBD_sf"/>
</dbReference>
<evidence type="ECO:0000256" key="1">
    <source>
        <dbReference type="ARBA" id="ARBA00005392"/>
    </source>
</evidence>
<dbReference type="PRINTS" id="PR01225">
    <property type="entry name" value="EXPANSNFAMLY"/>
</dbReference>
<comment type="similarity">
    <text evidence="1 6">Belongs to the expansin family. Expansin A subfamily.</text>
</comment>
<reference evidence="9 10" key="1">
    <citation type="submission" date="2021-07" db="EMBL/GenBank/DDBJ databases">
        <title>The Aristolochia fimbriata genome: insights into angiosperm evolution, floral development and chemical biosynthesis.</title>
        <authorList>
            <person name="Jiao Y."/>
        </authorList>
    </citation>
    <scope>NUCLEOTIDE SEQUENCE [LARGE SCALE GENOMIC DNA]</scope>
    <source>
        <strain evidence="9">IBCAS-2021</strain>
        <tissue evidence="9">Leaf</tissue>
    </source>
</reference>
<keyword evidence="10" id="KW-1185">Reference proteome</keyword>
<evidence type="ECO:0000259" key="7">
    <source>
        <dbReference type="PROSITE" id="PS50842"/>
    </source>
</evidence>
<dbReference type="EMBL" id="JAINDJ010000006">
    <property type="protein sequence ID" value="KAG9444371.1"/>
    <property type="molecule type" value="Genomic_DNA"/>
</dbReference>
<keyword evidence="5" id="KW-0472">Membrane</keyword>
<dbReference type="PRINTS" id="PR01226">
    <property type="entry name" value="EXPANSIN"/>
</dbReference>
<dbReference type="GO" id="GO:0005576">
    <property type="term" value="C:extracellular region"/>
    <property type="evidence" value="ECO:0007669"/>
    <property type="project" value="InterPro"/>
</dbReference>
<evidence type="ECO:0000256" key="2">
    <source>
        <dbReference type="ARBA" id="ARBA00022512"/>
    </source>
</evidence>
<evidence type="ECO:0000313" key="10">
    <source>
        <dbReference type="Proteomes" id="UP000825729"/>
    </source>
</evidence>
<evidence type="ECO:0000256" key="4">
    <source>
        <dbReference type="ARBA" id="ARBA00022729"/>
    </source>
</evidence>
<dbReference type="InterPro" id="IPR002963">
    <property type="entry name" value="Expansin"/>
</dbReference>
<evidence type="ECO:0000256" key="6">
    <source>
        <dbReference type="RuleBase" id="RU365023"/>
    </source>
</evidence>
<comment type="function">
    <text evidence="6">Causes loosening and extension of plant cell walls by disrupting non-covalent bonding between cellulose microfibrils and matrix glucans. No enzymatic activity has been found.</text>
</comment>
<dbReference type="Gene3D" id="2.60.40.760">
    <property type="entry name" value="Expansin, cellulose-binding-like domain"/>
    <property type="match status" value="1"/>
</dbReference>
<dbReference type="InterPro" id="IPR007118">
    <property type="entry name" value="Expan_Lol_pI"/>
</dbReference>
<evidence type="ECO:0000313" key="9">
    <source>
        <dbReference type="EMBL" id="KAG9444371.1"/>
    </source>
</evidence>
<dbReference type="PANTHER" id="PTHR31867">
    <property type="entry name" value="EXPANSIN-A15"/>
    <property type="match status" value="1"/>
</dbReference>
<dbReference type="Proteomes" id="UP000825729">
    <property type="component" value="Unassembled WGS sequence"/>
</dbReference>
<dbReference type="Pfam" id="PF03330">
    <property type="entry name" value="DPBB_1"/>
    <property type="match status" value="1"/>
</dbReference>
<gene>
    <name evidence="9" type="ORF">H6P81_015711</name>
</gene>
<dbReference type="PROSITE" id="PS50843">
    <property type="entry name" value="EXPANSIN_CBD"/>
    <property type="match status" value="1"/>
</dbReference>
<dbReference type="GO" id="GO:0016020">
    <property type="term" value="C:membrane"/>
    <property type="evidence" value="ECO:0007669"/>
    <property type="project" value="UniProtKB-SubCell"/>
</dbReference>
<dbReference type="InterPro" id="IPR007112">
    <property type="entry name" value="Expansin/allergen_DPBB_dom"/>
</dbReference>
<keyword evidence="6" id="KW-0961">Cell wall biogenesis/degradation</keyword>
<keyword evidence="3 6" id="KW-0964">Secreted</keyword>
<feature type="domain" description="Expansin-like CBD" evidence="8">
    <location>
        <begin position="158"/>
        <end position="237"/>
    </location>
</feature>
<dbReference type="PROSITE" id="PS50842">
    <property type="entry name" value="EXPANSIN_EG45"/>
    <property type="match status" value="1"/>
</dbReference>
<dbReference type="SUPFAM" id="SSF49590">
    <property type="entry name" value="PHL pollen allergen"/>
    <property type="match status" value="1"/>
</dbReference>
<dbReference type="GO" id="GO:0009664">
    <property type="term" value="P:plant-type cell wall organization"/>
    <property type="evidence" value="ECO:0007669"/>
    <property type="project" value="InterPro"/>
</dbReference>
<evidence type="ECO:0000256" key="3">
    <source>
        <dbReference type="ARBA" id="ARBA00022525"/>
    </source>
</evidence>
<name>A0AAV7E973_ARIFI</name>
<keyword evidence="4 6" id="KW-0732">Signal</keyword>
<dbReference type="InterPro" id="IPR009009">
    <property type="entry name" value="RlpA-like_DPBB"/>
</dbReference>
<accession>A0AAV7E973</accession>
<comment type="subcellular location">
    <subcellularLocation>
        <location evidence="6">Secreted</location>
        <location evidence="6">Cell wall</location>
    </subcellularLocation>
    <subcellularLocation>
        <location evidence="6">Membrane</location>
        <topology evidence="6">Peripheral membrane protein</topology>
    </subcellularLocation>
</comment>
<protein>
    <recommendedName>
        <fullName evidence="6">Expansin</fullName>
    </recommendedName>
</protein>
<evidence type="ECO:0000256" key="5">
    <source>
        <dbReference type="ARBA" id="ARBA00023136"/>
    </source>
</evidence>
<dbReference type="InterPro" id="IPR036908">
    <property type="entry name" value="RlpA-like_sf"/>
</dbReference>
<feature type="signal peptide" evidence="6">
    <location>
        <begin position="1"/>
        <end position="22"/>
    </location>
</feature>
<dbReference type="FunFam" id="2.60.40.760:FF:000001">
    <property type="entry name" value="Expansin"/>
    <property type="match status" value="1"/>
</dbReference>
<keyword evidence="2 6" id="KW-0134">Cell wall</keyword>
<dbReference type="InterPro" id="IPR007117">
    <property type="entry name" value="Expansin_CBD"/>
</dbReference>